<evidence type="ECO:0000313" key="2">
    <source>
        <dbReference type="Proteomes" id="UP001732700"/>
    </source>
</evidence>
<proteinExistence type="predicted"/>
<organism evidence="1 2">
    <name type="scientific">Avena sativa</name>
    <name type="common">Oat</name>
    <dbReference type="NCBI Taxonomy" id="4498"/>
    <lineage>
        <taxon>Eukaryota</taxon>
        <taxon>Viridiplantae</taxon>
        <taxon>Streptophyta</taxon>
        <taxon>Embryophyta</taxon>
        <taxon>Tracheophyta</taxon>
        <taxon>Spermatophyta</taxon>
        <taxon>Magnoliopsida</taxon>
        <taxon>Liliopsida</taxon>
        <taxon>Poales</taxon>
        <taxon>Poaceae</taxon>
        <taxon>BOP clade</taxon>
        <taxon>Pooideae</taxon>
        <taxon>Poodae</taxon>
        <taxon>Poeae</taxon>
        <taxon>Poeae Chloroplast Group 1 (Aveneae type)</taxon>
        <taxon>Aveninae</taxon>
        <taxon>Avena</taxon>
    </lineage>
</organism>
<dbReference type="Proteomes" id="UP001732700">
    <property type="component" value="Chromosome 4C"/>
</dbReference>
<reference evidence="1" key="1">
    <citation type="submission" date="2021-05" db="EMBL/GenBank/DDBJ databases">
        <authorList>
            <person name="Scholz U."/>
            <person name="Mascher M."/>
            <person name="Fiebig A."/>
        </authorList>
    </citation>
    <scope>NUCLEOTIDE SEQUENCE [LARGE SCALE GENOMIC DNA]</scope>
</reference>
<keyword evidence="2" id="KW-1185">Reference proteome</keyword>
<reference evidence="1" key="2">
    <citation type="submission" date="2025-09" db="UniProtKB">
        <authorList>
            <consortium name="EnsemblPlants"/>
        </authorList>
    </citation>
    <scope>IDENTIFICATION</scope>
</reference>
<dbReference type="EnsemblPlants" id="AVESA.00010b.r2.4CG1268400.1">
    <property type="protein sequence ID" value="AVESA.00010b.r2.4CG1268400.1.CDS"/>
    <property type="gene ID" value="AVESA.00010b.r2.4CG1268400"/>
</dbReference>
<protein>
    <submittedName>
        <fullName evidence="1">Uncharacterized protein</fullName>
    </submittedName>
</protein>
<name>A0ACD5WSR2_AVESA</name>
<sequence length="573" mass="62293">MEAAATNNAALAALVAAASSAAKDAAVAASAAALNAKEAAATASAAALSAKEAAATSAAASLDAKDAAALAVAAGKVVAAAVAAMQASKKRKFHLIEDHPSGNGDFFIDNQDDPPGNVDLISCLPDAVLGTIVSLLPTKDGVRTQAISRRWRPIWRSAPLNLADGCDLYRKGARTSDLVPMILSQHPGPAHRFSICIYDNYHDEVGAWLTSQALDNLQELELTYSRGWLHRERPVYLLPPSAFRFAPTLRVAKLSGCHLPDSIVQLSLKFPFLKQLSLVQVSSSEDVFQTIFSGCPALESLVLINNFGMARLCISSAQTIKSIGFCSDRRNKGVFLQELVVEDAPCLERLLPLNPTNGPPIIRIISAPKLKILGMLSGDIAQLQLGTNVFQKMIAVGLTTEIHTVRILVLCSAHLNLDTVLNFLKCFPFLEKLYFNFQPGMGMDTVQMHDPLEPIECLELHLKQVVLKNYDGTITSCIDFTKFFVLNAKVLKEMKITLAYHRQHKWFAKQRSLLQIKNRASRDAQIELKCGTSVFVARSSDTHDLSMADPFDVPSSACSKCTELMRKKSLLLR</sequence>
<accession>A0ACD5WSR2</accession>
<evidence type="ECO:0000313" key="1">
    <source>
        <dbReference type="EnsemblPlants" id="AVESA.00010b.r2.4CG1268400.1.CDS"/>
    </source>
</evidence>